<proteinExistence type="predicted"/>
<gene>
    <name evidence="3" type="primary">LOC113495922</name>
</gene>
<evidence type="ECO:0000313" key="3">
    <source>
        <dbReference type="RefSeq" id="XP_026730726.1"/>
    </source>
</evidence>
<dbReference type="OrthoDB" id="75807at2759"/>
<keyword evidence="2" id="KW-1185">Reference proteome</keyword>
<name>A0A7E5VRF4_TRINI</name>
<dbReference type="InterPro" id="IPR029526">
    <property type="entry name" value="PGBD"/>
</dbReference>
<evidence type="ECO:0000313" key="2">
    <source>
        <dbReference type="Proteomes" id="UP000322000"/>
    </source>
</evidence>
<dbReference type="Proteomes" id="UP000322000">
    <property type="component" value="Chromosome 1"/>
</dbReference>
<evidence type="ECO:0000259" key="1">
    <source>
        <dbReference type="Pfam" id="PF13843"/>
    </source>
</evidence>
<protein>
    <submittedName>
        <fullName evidence="3">Uncharacterized protein LOC113495922</fullName>
    </submittedName>
</protein>
<dbReference type="RefSeq" id="XP_026730726.1">
    <property type="nucleotide sequence ID" value="XM_026874925.1"/>
</dbReference>
<dbReference type="Pfam" id="PF13843">
    <property type="entry name" value="DDE_Tnp_1_7"/>
    <property type="match status" value="1"/>
</dbReference>
<dbReference type="AlphaFoldDB" id="A0A7E5VRF4"/>
<dbReference type="GeneID" id="113495922"/>
<reference evidence="3" key="1">
    <citation type="submission" date="2025-08" db="UniProtKB">
        <authorList>
            <consortium name="RefSeq"/>
        </authorList>
    </citation>
    <scope>IDENTIFICATION</scope>
</reference>
<dbReference type="InParanoid" id="A0A7E5VRF4"/>
<feature type="domain" description="PiggyBac transposable element-derived protein" evidence="1">
    <location>
        <begin position="180"/>
        <end position="246"/>
    </location>
</feature>
<sequence length="259" mass="29767">MVRLTVDQRVLLKELRNKKEVAQFLMPDAPSAKKSRKVSPERVPCPLLPETPEVPPPRVIQHWELEKEPSIYDDNMDQVILEWEQSVTQDPGSDMEEDEYNLHGGANRLKNAADFDADKLSSDLLETLNATDRRDDDALRELANDDMLAFDWSHDRDIFVGERESFTGAAGTTFSAEGMSPFHIFSKIWDEDIINTIAEETNRYGDNLCSTSNLKTHSRLHRWISITVQELWTYFGILMLQSIARFLWNRSTGDHVCLI</sequence>
<dbReference type="KEGG" id="tnl:113495922"/>
<organism evidence="2 3">
    <name type="scientific">Trichoplusia ni</name>
    <name type="common">Cabbage looper</name>
    <dbReference type="NCBI Taxonomy" id="7111"/>
    <lineage>
        <taxon>Eukaryota</taxon>
        <taxon>Metazoa</taxon>
        <taxon>Ecdysozoa</taxon>
        <taxon>Arthropoda</taxon>
        <taxon>Hexapoda</taxon>
        <taxon>Insecta</taxon>
        <taxon>Pterygota</taxon>
        <taxon>Neoptera</taxon>
        <taxon>Endopterygota</taxon>
        <taxon>Lepidoptera</taxon>
        <taxon>Glossata</taxon>
        <taxon>Ditrysia</taxon>
        <taxon>Noctuoidea</taxon>
        <taxon>Noctuidae</taxon>
        <taxon>Plusiinae</taxon>
        <taxon>Trichoplusia</taxon>
    </lineage>
</organism>
<accession>A0A7E5VRF4</accession>